<dbReference type="Pfam" id="PF00233">
    <property type="entry name" value="PDEase_I"/>
    <property type="match status" value="1"/>
</dbReference>
<evidence type="ECO:0000256" key="7">
    <source>
        <dbReference type="PIRSR" id="PIRSR623088-3"/>
    </source>
</evidence>
<dbReference type="SMART" id="SM00471">
    <property type="entry name" value="HDc"/>
    <property type="match status" value="1"/>
</dbReference>
<dbReference type="GO" id="GO:0007165">
    <property type="term" value="P:signal transduction"/>
    <property type="evidence" value="ECO:0007669"/>
    <property type="project" value="InterPro"/>
</dbReference>
<dbReference type="SUPFAM" id="SSF55781">
    <property type="entry name" value="GAF domain-like"/>
    <property type="match status" value="2"/>
</dbReference>
<dbReference type="InterPro" id="IPR003607">
    <property type="entry name" value="HD/PDEase_dom"/>
</dbReference>
<gene>
    <name evidence="10" type="ORF">PSYICH_LOCUS14371</name>
</gene>
<evidence type="ECO:0000256" key="5">
    <source>
        <dbReference type="PIRSR" id="PIRSR623088-1"/>
    </source>
</evidence>
<dbReference type="InterPro" id="IPR036971">
    <property type="entry name" value="PDEase_catalytic_dom_sf"/>
</dbReference>
<comment type="similarity">
    <text evidence="1 8">Belongs to the cyclic nucleotide phosphodiesterase family.</text>
</comment>
<organism evidence="10 11">
    <name type="scientific">Psylliodes chrysocephalus</name>
    <dbReference type="NCBI Taxonomy" id="3402493"/>
    <lineage>
        <taxon>Eukaryota</taxon>
        <taxon>Metazoa</taxon>
        <taxon>Ecdysozoa</taxon>
        <taxon>Arthropoda</taxon>
        <taxon>Hexapoda</taxon>
        <taxon>Insecta</taxon>
        <taxon>Pterygota</taxon>
        <taxon>Neoptera</taxon>
        <taxon>Endopterygota</taxon>
        <taxon>Coleoptera</taxon>
        <taxon>Polyphaga</taxon>
        <taxon>Cucujiformia</taxon>
        <taxon>Chrysomeloidea</taxon>
        <taxon>Chrysomelidae</taxon>
        <taxon>Galerucinae</taxon>
        <taxon>Alticini</taxon>
        <taxon>Psylliodes</taxon>
    </lineage>
</organism>
<dbReference type="InterPro" id="IPR023088">
    <property type="entry name" value="PDEase"/>
</dbReference>
<dbReference type="InterPro" id="IPR029016">
    <property type="entry name" value="GAF-like_dom_sf"/>
</dbReference>
<keyword evidence="2" id="KW-0140">cGMP</keyword>
<dbReference type="GO" id="GO:0004114">
    <property type="term" value="F:3',5'-cyclic-nucleotide phosphodiesterase activity"/>
    <property type="evidence" value="ECO:0007669"/>
    <property type="project" value="InterPro"/>
</dbReference>
<dbReference type="PROSITE" id="PS00126">
    <property type="entry name" value="PDEASE_I_1"/>
    <property type="match status" value="1"/>
</dbReference>
<evidence type="ECO:0000313" key="10">
    <source>
        <dbReference type="EMBL" id="CAH1114179.1"/>
    </source>
</evidence>
<feature type="binding site" evidence="6">
    <location>
        <position position="768"/>
    </location>
    <ligand>
        <name>AMP</name>
        <dbReference type="ChEBI" id="CHEBI:456215"/>
    </ligand>
</feature>
<keyword evidence="4 8" id="KW-0378">Hydrolase</keyword>
<feature type="binding site" evidence="7">
    <location>
        <position position="607"/>
    </location>
    <ligand>
        <name>Zn(2+)</name>
        <dbReference type="ChEBI" id="CHEBI:29105"/>
        <label>1</label>
    </ligand>
</feature>
<dbReference type="AlphaFoldDB" id="A0A9P0D971"/>
<dbReference type="EMBL" id="OV651820">
    <property type="protein sequence ID" value="CAH1114179.1"/>
    <property type="molecule type" value="Genomic_DNA"/>
</dbReference>
<feature type="binding site" evidence="7">
    <location>
        <position position="716"/>
    </location>
    <ligand>
        <name>Zn(2+)</name>
        <dbReference type="ChEBI" id="CHEBI:29105"/>
        <label>1</label>
    </ligand>
</feature>
<dbReference type="InterPro" id="IPR023174">
    <property type="entry name" value="PDEase_CS"/>
</dbReference>
<dbReference type="PRINTS" id="PR00387">
    <property type="entry name" value="PDIESTERASE1"/>
</dbReference>
<reference evidence="10" key="1">
    <citation type="submission" date="2022-01" db="EMBL/GenBank/DDBJ databases">
        <authorList>
            <person name="King R."/>
        </authorList>
    </citation>
    <scope>NUCLEOTIDE SEQUENCE</scope>
</reference>
<dbReference type="OrthoDB" id="546632at2759"/>
<evidence type="ECO:0000256" key="6">
    <source>
        <dbReference type="PIRSR" id="PIRSR623088-2"/>
    </source>
</evidence>
<dbReference type="CDD" id="cd00077">
    <property type="entry name" value="HDc"/>
    <property type="match status" value="1"/>
</dbReference>
<dbReference type="GO" id="GO:0046872">
    <property type="term" value="F:metal ion binding"/>
    <property type="evidence" value="ECO:0007669"/>
    <property type="project" value="UniProtKB-KW"/>
</dbReference>
<evidence type="ECO:0000256" key="4">
    <source>
        <dbReference type="ARBA" id="ARBA00022801"/>
    </source>
</evidence>
<comment type="cofactor">
    <cofactor evidence="8">
        <name>a divalent metal cation</name>
        <dbReference type="ChEBI" id="CHEBI:60240"/>
    </cofactor>
    <text evidence="8">Binds 2 divalent metal cations per subunit. Site 1 may preferentially bind zinc ions, while site 2 has a preference for magnesium and/or manganese ions.</text>
</comment>
<feature type="binding site" evidence="6">
    <location>
        <position position="608"/>
    </location>
    <ligand>
        <name>AMP</name>
        <dbReference type="ChEBI" id="CHEBI:456215"/>
    </ligand>
</feature>
<evidence type="ECO:0000256" key="3">
    <source>
        <dbReference type="ARBA" id="ARBA00022723"/>
    </source>
</evidence>
<feature type="active site" description="Proton donor" evidence="5">
    <location>
        <position position="569"/>
    </location>
</feature>
<dbReference type="InterPro" id="IPR002073">
    <property type="entry name" value="PDEase_catalytic_dom"/>
</dbReference>
<feature type="binding site" evidence="7">
    <location>
        <position position="608"/>
    </location>
    <ligand>
        <name>Zn(2+)</name>
        <dbReference type="ChEBI" id="CHEBI:29105"/>
        <label>1</label>
    </ligand>
</feature>
<dbReference type="Gene3D" id="1.10.1300.10">
    <property type="entry name" value="3'5'-cyclic nucleotide phosphodiesterase, catalytic domain"/>
    <property type="match status" value="1"/>
</dbReference>
<dbReference type="Proteomes" id="UP001153636">
    <property type="component" value="Chromosome 8"/>
</dbReference>
<evidence type="ECO:0000256" key="2">
    <source>
        <dbReference type="ARBA" id="ARBA00022535"/>
    </source>
</evidence>
<evidence type="ECO:0000256" key="1">
    <source>
        <dbReference type="ARBA" id="ARBA00007648"/>
    </source>
</evidence>
<dbReference type="SMART" id="SM00065">
    <property type="entry name" value="GAF"/>
    <property type="match status" value="2"/>
</dbReference>
<accession>A0A9P0D971</accession>
<dbReference type="EC" id="3.1.4.-" evidence="8"/>
<protein>
    <recommendedName>
        <fullName evidence="8">Phosphodiesterase</fullName>
        <ecNumber evidence="8">3.1.4.-</ecNumber>
    </recommendedName>
</protein>
<dbReference type="Gene3D" id="3.30.450.40">
    <property type="match status" value="2"/>
</dbReference>
<dbReference type="PANTHER" id="PTHR11347">
    <property type="entry name" value="CYCLIC NUCLEOTIDE PHOSPHODIESTERASE"/>
    <property type="match status" value="1"/>
</dbReference>
<dbReference type="InterPro" id="IPR003018">
    <property type="entry name" value="GAF"/>
</dbReference>
<keyword evidence="3 7" id="KW-0479">Metal-binding</keyword>
<name>A0A9P0D971_9CUCU</name>
<dbReference type="SUPFAM" id="SSF109604">
    <property type="entry name" value="HD-domain/PDEase-like"/>
    <property type="match status" value="1"/>
</dbReference>
<keyword evidence="11" id="KW-1185">Reference proteome</keyword>
<feature type="binding site" evidence="7">
    <location>
        <position position="608"/>
    </location>
    <ligand>
        <name>Zn(2+)</name>
        <dbReference type="ChEBI" id="CHEBI:29105"/>
        <label>2</label>
    </ligand>
</feature>
<feature type="domain" description="PDEase" evidence="9">
    <location>
        <begin position="487"/>
        <end position="798"/>
    </location>
</feature>
<feature type="binding site" evidence="6">
    <location>
        <position position="716"/>
    </location>
    <ligand>
        <name>AMP</name>
        <dbReference type="ChEBI" id="CHEBI:456215"/>
    </ligand>
</feature>
<feature type="binding site" evidence="7">
    <location>
        <position position="573"/>
    </location>
    <ligand>
        <name>Zn(2+)</name>
        <dbReference type="ChEBI" id="CHEBI:29105"/>
        <label>1</label>
    </ligand>
</feature>
<dbReference type="PROSITE" id="PS51845">
    <property type="entry name" value="PDEASE_I_2"/>
    <property type="match status" value="1"/>
</dbReference>
<evidence type="ECO:0000256" key="8">
    <source>
        <dbReference type="RuleBase" id="RU363067"/>
    </source>
</evidence>
<proteinExistence type="inferred from homology"/>
<evidence type="ECO:0000313" key="11">
    <source>
        <dbReference type="Proteomes" id="UP001153636"/>
    </source>
</evidence>
<feature type="binding site" evidence="6">
    <location>
        <begin position="569"/>
        <end position="573"/>
    </location>
    <ligand>
        <name>AMP</name>
        <dbReference type="ChEBI" id="CHEBI:456215"/>
    </ligand>
</feature>
<dbReference type="Pfam" id="PF01590">
    <property type="entry name" value="GAF"/>
    <property type="match status" value="2"/>
</dbReference>
<evidence type="ECO:0000259" key="9">
    <source>
        <dbReference type="PROSITE" id="PS51845"/>
    </source>
</evidence>
<sequence>MGRRRTNVLNSGTVSSEFNIIDTNDKATRRVIAPYLKIVRKSDKTLTEKQQETSEHRRFNFYIQNKPTFLLQDFTSYLADCVDLVLLLQETSDVLKSTTNATGGLHKSFFLPEKATDERRLTCLTSNYAMCDYSPKGVQEFYSTKQCETIKVTTKCIIPENKMSCLSQGDFGGQDSVRVTLYMVDQASEEIYQSQKNFQGERHKVNWKIQKGSIVAAYVAFKKQHLMVDDIIGDDRFPAGVGYQGDMVKSVLCVPIVTPDGDCYAVIELYRDLTNPPFNKEDLKIAVVVSGWVGAAIHQNHLRIALQRQQELNDYLLDLTKCYFAETVAIENMITEIVKFAKATLGAERGTFFIIDEETQDLVAEVFEEGVGVGEVTMHRKNVKVRLAKDRSIAGLVARTGATVNIRDAYNDPRFFTDVEEKTGFITRSILCMPIVSVEHILGKNKRIEFEIAEDSTKAMPTRHGGLCGKAGNKCPFQFYRLRVDAPRREVCVRKPRKLKVGPDWRSFKFSFARDIPFKWYIAPEEHPDMPQLLLFMITDVVGREDINQKSLMEFILSVRKCYRNNYYHNFEHAFNVTHCMYNILRRNRSAFTEIEIKSLLIAALCHDLDHGGFTNNYLQLTDDTLAQLYDESILENYHYRIAMTIFSGITIFNNLTAQDYEVISKEMKEAILATDLASYFKFRVKLIQLINDNLLDLTHSRHRTLVKAIMMTSSDLSGNCKSFVVAKTVCENVLKEFYHQGDLEKKMGLTPLSLMDRDKSQMVPEDQVQFLSVIVLPCDELLANIFPNTIDLHIEAS</sequence>